<dbReference type="GeneID" id="25416170"/>
<organism evidence="12 13">
    <name type="scientific">Aureobasidium namibiae CBS 147.97</name>
    <dbReference type="NCBI Taxonomy" id="1043004"/>
    <lineage>
        <taxon>Eukaryota</taxon>
        <taxon>Fungi</taxon>
        <taxon>Dikarya</taxon>
        <taxon>Ascomycota</taxon>
        <taxon>Pezizomycotina</taxon>
        <taxon>Dothideomycetes</taxon>
        <taxon>Dothideomycetidae</taxon>
        <taxon>Dothideales</taxon>
        <taxon>Saccotheciaceae</taxon>
        <taxon>Aureobasidium</taxon>
    </lineage>
</organism>
<evidence type="ECO:0000256" key="8">
    <source>
        <dbReference type="ARBA" id="ARBA00023136"/>
    </source>
</evidence>
<protein>
    <recommendedName>
        <fullName evidence="11">ABC transporter domain-containing protein</fullName>
    </recommendedName>
</protein>
<feature type="transmembrane region" description="Helical" evidence="10">
    <location>
        <begin position="1175"/>
        <end position="1201"/>
    </location>
</feature>
<dbReference type="EMBL" id="KL584703">
    <property type="protein sequence ID" value="KEQ76416.1"/>
    <property type="molecule type" value="Genomic_DNA"/>
</dbReference>
<evidence type="ECO:0000256" key="10">
    <source>
        <dbReference type="SAM" id="Phobius"/>
    </source>
</evidence>
<feature type="transmembrane region" description="Helical" evidence="10">
    <location>
        <begin position="1363"/>
        <end position="1384"/>
    </location>
</feature>
<evidence type="ECO:0000256" key="7">
    <source>
        <dbReference type="ARBA" id="ARBA00022989"/>
    </source>
</evidence>
<evidence type="ECO:0000256" key="3">
    <source>
        <dbReference type="ARBA" id="ARBA00022448"/>
    </source>
</evidence>
<dbReference type="RefSeq" id="XP_013431285.1">
    <property type="nucleotide sequence ID" value="XM_013575831.1"/>
</dbReference>
<dbReference type="FunFam" id="3.40.50.300:FF:000054">
    <property type="entry name" value="ABC multidrug transporter atrF"/>
    <property type="match status" value="1"/>
</dbReference>
<dbReference type="Pfam" id="PF00005">
    <property type="entry name" value="ABC_tran"/>
    <property type="match status" value="2"/>
</dbReference>
<dbReference type="GO" id="GO:0140359">
    <property type="term" value="F:ABC-type transporter activity"/>
    <property type="evidence" value="ECO:0007669"/>
    <property type="project" value="InterPro"/>
</dbReference>
<dbReference type="PANTHER" id="PTHR19241">
    <property type="entry name" value="ATP-BINDING CASSETTE TRANSPORTER"/>
    <property type="match status" value="1"/>
</dbReference>
<feature type="transmembrane region" description="Helical" evidence="10">
    <location>
        <begin position="521"/>
        <end position="543"/>
    </location>
</feature>
<dbReference type="HOGENOM" id="CLU_000604_35_0_1"/>
<name>A0A074XPA4_9PEZI</name>
<accession>A0A074XPA4</accession>
<comment type="similarity">
    <text evidence="2">Belongs to the ABC transporter superfamily. ABCG family. PDR (TC 3.A.1.205) subfamily.</text>
</comment>
<dbReference type="InterPro" id="IPR003593">
    <property type="entry name" value="AAA+_ATPase"/>
</dbReference>
<feature type="transmembrane region" description="Helical" evidence="10">
    <location>
        <begin position="1246"/>
        <end position="1264"/>
    </location>
</feature>
<keyword evidence="4 10" id="KW-0812">Transmembrane</keyword>
<feature type="transmembrane region" description="Helical" evidence="10">
    <location>
        <begin position="665"/>
        <end position="685"/>
    </location>
</feature>
<evidence type="ECO:0000256" key="4">
    <source>
        <dbReference type="ARBA" id="ARBA00022692"/>
    </source>
</evidence>
<feature type="compositionally biased region" description="Polar residues" evidence="9">
    <location>
        <begin position="703"/>
        <end position="717"/>
    </location>
</feature>
<feature type="region of interest" description="Disordered" evidence="9">
    <location>
        <begin position="697"/>
        <end position="728"/>
    </location>
</feature>
<feature type="transmembrane region" description="Helical" evidence="10">
    <location>
        <begin position="1213"/>
        <end position="1234"/>
    </location>
</feature>
<dbReference type="Proteomes" id="UP000027730">
    <property type="component" value="Unassembled WGS sequence"/>
</dbReference>
<dbReference type="InterPro" id="IPR013525">
    <property type="entry name" value="ABC2_TM"/>
</dbReference>
<dbReference type="GO" id="GO:0016020">
    <property type="term" value="C:membrane"/>
    <property type="evidence" value="ECO:0007669"/>
    <property type="project" value="UniProtKB-SubCell"/>
</dbReference>
<dbReference type="GO" id="GO:0005524">
    <property type="term" value="F:ATP binding"/>
    <property type="evidence" value="ECO:0007669"/>
    <property type="project" value="UniProtKB-KW"/>
</dbReference>
<keyword evidence="6" id="KW-0067">ATP-binding</keyword>
<keyword evidence="8 10" id="KW-0472">Membrane</keyword>
<evidence type="ECO:0000256" key="5">
    <source>
        <dbReference type="ARBA" id="ARBA00022741"/>
    </source>
</evidence>
<dbReference type="Pfam" id="PF01061">
    <property type="entry name" value="ABC2_membrane"/>
    <property type="match status" value="2"/>
</dbReference>
<keyword evidence="7 10" id="KW-1133">Transmembrane helix</keyword>
<dbReference type="PROSITE" id="PS00211">
    <property type="entry name" value="ABC_TRANSPORTER_1"/>
    <property type="match status" value="1"/>
</dbReference>
<evidence type="ECO:0000256" key="6">
    <source>
        <dbReference type="ARBA" id="ARBA00022840"/>
    </source>
</evidence>
<feature type="transmembrane region" description="Helical" evidence="10">
    <location>
        <begin position="448"/>
        <end position="470"/>
    </location>
</feature>
<dbReference type="InterPro" id="IPR027417">
    <property type="entry name" value="P-loop_NTPase"/>
</dbReference>
<dbReference type="OrthoDB" id="245989at2759"/>
<dbReference type="CDD" id="cd03233">
    <property type="entry name" value="ABCG_PDR_domain1"/>
    <property type="match status" value="1"/>
</dbReference>
<dbReference type="STRING" id="1043004.A0A074XPA4"/>
<dbReference type="Gene3D" id="3.40.50.300">
    <property type="entry name" value="P-loop containing nucleotide triphosphate hydrolases"/>
    <property type="match status" value="2"/>
</dbReference>
<feature type="transmembrane region" description="Helical" evidence="10">
    <location>
        <begin position="1132"/>
        <end position="1154"/>
    </location>
</feature>
<dbReference type="CDD" id="cd03232">
    <property type="entry name" value="ABCG_PDR_domain2"/>
    <property type="match status" value="1"/>
</dbReference>
<proteinExistence type="inferred from homology"/>
<sequence>MAEKEVNDLPVYRPDGRRLGVVFENITVTGLAAEENTVTDFAQVLENIITLPYQAVKLFAGNRRKNVRNLIQDVSGVVRPGETLLVLGTPGAGCSTTLRAIASDVESFVGVDGQVDYSTISSAEARKLYKSEIVYNNEEDNHFPKLSVGNTLDYALELRKPAKDEQSKADFKQSMRSKLLDKFAIPHTINTIVGNSFVRGVSGGERKRVSLAEVLTTNPAVACFDNPSRGLDSSSALAFCRLLKDMSRKTGMANIVTMYQTAQSIYDQCFDRVLVLYKGRMIFSGRTAAARQYFIDLGYHCGPRQTTPDFLTAVTSVTERVVRSDHIGPVPSTPDEFALAFRESTLYLELQQDIAAYRSEHASNPSYVDDFKTEVKRVRSSGVSKKAAEPHSLPQQIATGIKRHYQLTWGDRNTLYTLLFLNAVNAVITGSAFYMAPKTATGSYERGGAIFFSLIYFFLNALAETPATVLSRSIVVKQRKLGLSHPAAYVLAQTIADLPVSLFQALVFSGCYYFMLGLGKTASQFFIFSLIVWVHYGATSALFRMLGAVAPNLNVALLMAGAAIPPCLTYAGFAPPWPTLHKWGSWIRRISPSPWALEALMGNEFYDITLSCTDAQMVPSGPGYSNLANQGCTLPGSVKGSPDVPGSTYLSITYDMSRENLWRNFGIIIAMWAIYTIIAAVGLTYTAREQGGASGHVFKRGAQTETMPTTPENSSRMTVGEEDLEKQPSRTVHDLALNPVSSASSATRVDYNESDYAKTDSDGSSFTFENVNYYVNVADGEKQLLQNVSAYARPGQLTALMGASGAGKTTLLDTISQRKSEGRVEGTMRLNGQPLDDTFGRSCGFAMQQDVHEPFSTVREALQFSAELRQPADVPHAEKMEYCEYIIKLLELGPIADALIGTPGEGGLGVEERKRVTIAVELAAKPPHLLFLDEPTSGLDSQAAYSIVFFLQRIAREGIPIICTIHQPSGVLFEMFDHVLLLAPGGRTIFFGETGRNSENVVKYFDRYGAHMNESENPAEFIISTVSGADNSAVWHDNWLQSPEKARVLQTIQMINEKTAVAGQSTSSGHGQFAMPIWPQIKAVTKRHWTTVWRDGSYNFSRFFKFLWCELFISFTYFMVKTDIQGLQNNVLNLLIIVQIIPAIAPDLQAMWFSKWAIFEARERNGIYSWKALTTAMLSVEVPYMVVGFTLIYFCMYWTVGYTNESAIAGYEYLQFITCGIFAFTWNFLLATMFSNMQTCGLASALFWNILMIFNGTLIPHAALNDFYRNWLYWLDPFRWFFGGSVSNLLKPVPVNCSANDLARFDPPAGQTCAAYAADYLARSTGYLVNPDATSDCGYCPYSTGSEYAATMDYYYSQKWRDWGIFLVFALVSNVALIYFITWFTRVRGRKTKSA</sequence>
<evidence type="ECO:0000259" key="11">
    <source>
        <dbReference type="PROSITE" id="PS50893"/>
    </source>
</evidence>
<keyword evidence="5" id="KW-0547">Nucleotide-binding</keyword>
<dbReference type="Pfam" id="PF19055">
    <property type="entry name" value="ABC2_membrane_7"/>
    <property type="match status" value="1"/>
</dbReference>
<feature type="domain" description="ABC transporter" evidence="11">
    <location>
        <begin position="56"/>
        <end position="303"/>
    </location>
</feature>
<keyword evidence="13" id="KW-1185">Reference proteome</keyword>
<comment type="subcellular location">
    <subcellularLocation>
        <location evidence="1">Membrane</location>
        <topology evidence="1">Multi-pass membrane protein</topology>
    </subcellularLocation>
</comment>
<evidence type="ECO:0000256" key="1">
    <source>
        <dbReference type="ARBA" id="ARBA00004141"/>
    </source>
</evidence>
<evidence type="ECO:0000313" key="13">
    <source>
        <dbReference type="Proteomes" id="UP000027730"/>
    </source>
</evidence>
<gene>
    <name evidence="12" type="ORF">M436DRAFT_78172</name>
</gene>
<keyword evidence="3" id="KW-0813">Transport</keyword>
<dbReference type="GO" id="GO:0016887">
    <property type="term" value="F:ATP hydrolysis activity"/>
    <property type="evidence" value="ECO:0007669"/>
    <property type="project" value="InterPro"/>
</dbReference>
<evidence type="ECO:0000256" key="2">
    <source>
        <dbReference type="ARBA" id="ARBA00006012"/>
    </source>
</evidence>
<reference evidence="12 13" key="1">
    <citation type="journal article" date="2014" name="BMC Genomics">
        <title>Genome sequencing of four Aureobasidium pullulans varieties: biotechnological potential, stress tolerance, and description of new species.</title>
        <authorList>
            <person name="Gostin Ar C."/>
            <person name="Ohm R.A."/>
            <person name="Kogej T."/>
            <person name="Sonjak S."/>
            <person name="Turk M."/>
            <person name="Zajc J."/>
            <person name="Zalar P."/>
            <person name="Grube M."/>
            <person name="Sun H."/>
            <person name="Han J."/>
            <person name="Sharma A."/>
            <person name="Chiniquy J."/>
            <person name="Ngan C.Y."/>
            <person name="Lipzen A."/>
            <person name="Barry K."/>
            <person name="Grigoriev I.V."/>
            <person name="Gunde-Cimerman N."/>
        </authorList>
    </citation>
    <scope>NUCLEOTIDE SEQUENCE [LARGE SCALE GENOMIC DNA]</scope>
    <source>
        <strain evidence="12 13">CBS 147.97</strain>
    </source>
</reference>
<dbReference type="InterPro" id="IPR017871">
    <property type="entry name" value="ABC_transporter-like_CS"/>
</dbReference>
<dbReference type="InterPro" id="IPR003439">
    <property type="entry name" value="ABC_transporter-like_ATP-bd"/>
</dbReference>
<feature type="domain" description="ABC transporter" evidence="11">
    <location>
        <begin position="766"/>
        <end position="1009"/>
    </location>
</feature>
<dbReference type="InterPro" id="IPR010929">
    <property type="entry name" value="PDR_CDR_ABC"/>
</dbReference>
<feature type="transmembrane region" description="Helical" evidence="10">
    <location>
        <begin position="415"/>
        <end position="436"/>
    </location>
</feature>
<dbReference type="SUPFAM" id="SSF52540">
    <property type="entry name" value="P-loop containing nucleoside triphosphate hydrolases"/>
    <property type="match status" value="2"/>
</dbReference>
<feature type="transmembrane region" description="Helical" evidence="10">
    <location>
        <begin position="555"/>
        <end position="573"/>
    </location>
</feature>
<feature type="transmembrane region" description="Helical" evidence="10">
    <location>
        <begin position="490"/>
        <end position="515"/>
    </location>
</feature>
<dbReference type="SMART" id="SM00382">
    <property type="entry name" value="AAA"/>
    <property type="match status" value="2"/>
</dbReference>
<dbReference type="InterPro" id="IPR034001">
    <property type="entry name" value="ABCG_PDR_1"/>
</dbReference>
<dbReference type="PROSITE" id="PS50893">
    <property type="entry name" value="ABC_TRANSPORTER_2"/>
    <property type="match status" value="2"/>
</dbReference>
<evidence type="ECO:0000313" key="12">
    <source>
        <dbReference type="EMBL" id="KEQ76416.1"/>
    </source>
</evidence>
<dbReference type="InterPro" id="IPR034003">
    <property type="entry name" value="ABCG_PDR_2"/>
</dbReference>
<evidence type="ECO:0000256" key="9">
    <source>
        <dbReference type="SAM" id="MobiDB-lite"/>
    </source>
</evidence>
<dbReference type="Pfam" id="PF06422">
    <property type="entry name" value="PDR_CDR"/>
    <property type="match status" value="1"/>
</dbReference>
<dbReference type="InterPro" id="IPR043926">
    <property type="entry name" value="ABCG_dom"/>
</dbReference>